<feature type="domain" description="Mannose-1-phosphate guanyltransferase C-terminal" evidence="22">
    <location>
        <begin position="319"/>
        <end position="385"/>
    </location>
</feature>
<comment type="cofactor">
    <cofactor evidence="20">
        <name>Mg(2+)</name>
        <dbReference type="ChEBI" id="CHEBI:18420"/>
    </cofactor>
    <text evidence="20">Binds 1 Mg(2+) ion per subunit.</text>
</comment>
<comment type="subunit">
    <text evidence="20">Homotrimer.</text>
</comment>
<dbReference type="InterPro" id="IPR001451">
    <property type="entry name" value="Hexapep"/>
</dbReference>
<protein>
    <recommendedName>
        <fullName evidence="20">Bifunctional protein GlmU</fullName>
    </recommendedName>
    <domain>
        <recommendedName>
            <fullName evidence="20">UDP-N-acetylglucosamine pyrophosphorylase</fullName>
            <ecNumber evidence="20">2.7.7.23</ecNumber>
        </recommendedName>
        <alternativeName>
            <fullName evidence="20">N-acetylglucosamine-1-phosphate uridyltransferase</fullName>
        </alternativeName>
    </domain>
    <domain>
        <recommendedName>
            <fullName evidence="20">Glucosamine-1-phosphate N-acetyltransferase</fullName>
            <ecNumber evidence="20">2.3.1.157</ecNumber>
        </recommendedName>
    </domain>
</protein>
<feature type="binding site" evidence="20">
    <location>
        <position position="439"/>
    </location>
    <ligand>
        <name>acetyl-CoA</name>
        <dbReference type="ChEBI" id="CHEBI:57288"/>
    </ligand>
</feature>
<feature type="binding site" evidence="20">
    <location>
        <position position="332"/>
    </location>
    <ligand>
        <name>UDP-N-acetyl-alpha-D-glucosamine</name>
        <dbReference type="ChEBI" id="CHEBI:57705"/>
    </ligand>
</feature>
<sequence length="453" mass="49403">MSKIKAIILAAGGGTRMKSGKPKVIHEILKKTLVDYVIESAKEASIEDICVVVGHQSEVVEAAISHDVVYAKQTELLGTGHAVMMAEDFLDAEGKTLVLFGDTPLITSDTLKAMIQHCETTSSDVVVLSTMVENPTGYGRILRDDNGRFLKSVEHKDATEQEKMVCEINSGMYCFDSKALKDALGKLTNDNVQGEYYLPDAMKIIMDMGGKVEVLVTEESDEILGINTKVQLAEAGLIMQRRINKNLMLEGVGMINPDQCYISKDAIIGADTEIYPNTFIEGHTKIGEGCIIGPNTKIVECELGDRVHIEQSTALKSKISHDTTIGPYAYIRPNSNIGQNIKIGDFVEIKNATIGDGTKVSHLTYIGDADVGKNVNFGCGTVVVNYDGQKKYRTTIEDEAFIGCNTNLVSPVTVHHRAYTAAGSTITHDVPESALGIARTRQTNIEDWAKRNR</sequence>
<gene>
    <name evidence="20 23" type="primary">glmU</name>
    <name evidence="23" type="ORF">PATL70BA_1682</name>
</gene>
<feature type="active site" description="Proton acceptor" evidence="20">
    <location>
        <position position="362"/>
    </location>
</feature>
<evidence type="ECO:0000256" key="7">
    <source>
        <dbReference type="ARBA" id="ARBA00022679"/>
    </source>
</evidence>
<feature type="binding site" evidence="20">
    <location>
        <position position="169"/>
    </location>
    <ligand>
        <name>UDP-N-acetyl-alpha-D-glucosamine</name>
        <dbReference type="ChEBI" id="CHEBI:57705"/>
    </ligand>
</feature>
<dbReference type="SUPFAM" id="SSF53448">
    <property type="entry name" value="Nucleotide-diphospho-sugar transferases"/>
    <property type="match status" value="1"/>
</dbReference>
<dbReference type="AlphaFoldDB" id="A0A3P7S517"/>
<evidence type="ECO:0000256" key="6">
    <source>
        <dbReference type="ARBA" id="ARBA00022490"/>
    </source>
</evidence>
<keyword evidence="16 20" id="KW-0961">Cell wall biogenesis/degradation</keyword>
<dbReference type="InterPro" id="IPR005835">
    <property type="entry name" value="NTP_transferase_dom"/>
</dbReference>
<keyword evidence="8 20" id="KW-0548">Nucleotidyltransferase</keyword>
<evidence type="ECO:0000256" key="1">
    <source>
        <dbReference type="ARBA" id="ARBA00004496"/>
    </source>
</evidence>
<feature type="binding site" evidence="20">
    <location>
        <position position="365"/>
    </location>
    <ligand>
        <name>UDP-N-acetyl-alpha-D-glucosamine</name>
        <dbReference type="ChEBI" id="CHEBI:57705"/>
    </ligand>
</feature>
<reference evidence="23 24" key="1">
    <citation type="submission" date="2018-09" db="EMBL/GenBank/DDBJ databases">
        <authorList>
            <person name="Postec A."/>
        </authorList>
    </citation>
    <scope>NUCLEOTIDE SEQUENCE [LARGE SCALE GENOMIC DNA]</scope>
    <source>
        <strain evidence="23">70B-A</strain>
    </source>
</reference>
<evidence type="ECO:0000256" key="11">
    <source>
        <dbReference type="ARBA" id="ARBA00022842"/>
    </source>
</evidence>
<dbReference type="GO" id="GO:0009252">
    <property type="term" value="P:peptidoglycan biosynthetic process"/>
    <property type="evidence" value="ECO:0007669"/>
    <property type="project" value="UniProtKB-UniRule"/>
</dbReference>
<feature type="binding site" evidence="20">
    <location>
        <begin position="78"/>
        <end position="79"/>
    </location>
    <ligand>
        <name>UDP-N-acetyl-alpha-D-glucosamine</name>
        <dbReference type="ChEBI" id="CHEBI:57705"/>
    </ligand>
</feature>
<dbReference type="GO" id="GO:0019134">
    <property type="term" value="F:glucosamine-1-phosphate N-acetyltransferase activity"/>
    <property type="evidence" value="ECO:0007669"/>
    <property type="project" value="UniProtKB-UniRule"/>
</dbReference>
<keyword evidence="10 20" id="KW-0677">Repeat</keyword>
<evidence type="ECO:0000259" key="22">
    <source>
        <dbReference type="Pfam" id="PF25087"/>
    </source>
</evidence>
<comment type="similarity">
    <text evidence="4 20">In the C-terminal section; belongs to the transferase hexapeptide repeat family.</text>
</comment>
<dbReference type="Proteomes" id="UP000279029">
    <property type="component" value="Chromosome"/>
</dbReference>
<dbReference type="InterPro" id="IPR029044">
    <property type="entry name" value="Nucleotide-diphossugar_trans"/>
</dbReference>
<keyword evidence="24" id="KW-1185">Reference proteome</keyword>
<feature type="binding site" evidence="20">
    <location>
        <begin position="9"/>
        <end position="12"/>
    </location>
    <ligand>
        <name>UDP-N-acetyl-alpha-D-glucosamine</name>
        <dbReference type="ChEBI" id="CHEBI:57705"/>
    </ligand>
</feature>
<evidence type="ECO:0000313" key="23">
    <source>
        <dbReference type="EMBL" id="VDN47569.1"/>
    </source>
</evidence>
<dbReference type="GO" id="GO:0009245">
    <property type="term" value="P:lipid A biosynthetic process"/>
    <property type="evidence" value="ECO:0007669"/>
    <property type="project" value="UniProtKB-UniRule"/>
</dbReference>
<dbReference type="InterPro" id="IPR038009">
    <property type="entry name" value="GlmU_C_LbH"/>
</dbReference>
<evidence type="ECO:0000256" key="13">
    <source>
        <dbReference type="ARBA" id="ARBA00022984"/>
    </source>
</evidence>
<evidence type="ECO:0000256" key="18">
    <source>
        <dbReference type="ARBA" id="ARBA00048493"/>
    </source>
</evidence>
<keyword evidence="12 20" id="KW-0133">Cell shape</keyword>
<comment type="catalytic activity">
    <reaction evidence="17 20">
        <text>alpha-D-glucosamine 1-phosphate + acetyl-CoA = N-acetyl-alpha-D-glucosamine 1-phosphate + CoA + H(+)</text>
        <dbReference type="Rhea" id="RHEA:13725"/>
        <dbReference type="ChEBI" id="CHEBI:15378"/>
        <dbReference type="ChEBI" id="CHEBI:57287"/>
        <dbReference type="ChEBI" id="CHEBI:57288"/>
        <dbReference type="ChEBI" id="CHEBI:57776"/>
        <dbReference type="ChEBI" id="CHEBI:58516"/>
        <dbReference type="EC" id="2.3.1.157"/>
    </reaction>
</comment>
<evidence type="ECO:0000256" key="4">
    <source>
        <dbReference type="ARBA" id="ARBA00007707"/>
    </source>
</evidence>
<dbReference type="GO" id="GO:0003977">
    <property type="term" value="F:UDP-N-acetylglucosamine diphosphorylase activity"/>
    <property type="evidence" value="ECO:0007669"/>
    <property type="project" value="UniProtKB-UniRule"/>
</dbReference>
<evidence type="ECO:0000256" key="20">
    <source>
        <dbReference type="HAMAP-Rule" id="MF_01631"/>
    </source>
</evidence>
<feature type="binding site" evidence="20">
    <location>
        <position position="73"/>
    </location>
    <ligand>
        <name>UDP-N-acetyl-alpha-D-glucosamine</name>
        <dbReference type="ChEBI" id="CHEBI:57705"/>
    </ligand>
</feature>
<dbReference type="UniPathway" id="UPA00113">
    <property type="reaction ID" value="UER00532"/>
</dbReference>
<dbReference type="CDD" id="cd02540">
    <property type="entry name" value="GT2_GlmU_N_bac"/>
    <property type="match status" value="1"/>
</dbReference>
<dbReference type="EC" id="2.7.7.23" evidence="20"/>
<dbReference type="Gene3D" id="2.160.10.10">
    <property type="entry name" value="Hexapeptide repeat proteins"/>
    <property type="match status" value="1"/>
</dbReference>
<evidence type="ECO:0000256" key="10">
    <source>
        <dbReference type="ARBA" id="ARBA00022737"/>
    </source>
</evidence>
<keyword evidence="7 20" id="KW-0808">Transferase</keyword>
<dbReference type="GO" id="GO:0000287">
    <property type="term" value="F:magnesium ion binding"/>
    <property type="evidence" value="ECO:0007669"/>
    <property type="project" value="UniProtKB-UniRule"/>
</dbReference>
<dbReference type="GO" id="GO:0005737">
    <property type="term" value="C:cytoplasm"/>
    <property type="evidence" value="ECO:0007669"/>
    <property type="project" value="UniProtKB-SubCell"/>
</dbReference>
<dbReference type="OrthoDB" id="9775031at2"/>
<keyword evidence="9 20" id="KW-0479">Metal-binding</keyword>
<dbReference type="GO" id="GO:0016020">
    <property type="term" value="C:membrane"/>
    <property type="evidence" value="ECO:0007669"/>
    <property type="project" value="GOC"/>
</dbReference>
<dbReference type="InterPro" id="IPR056729">
    <property type="entry name" value="GMPPB_C"/>
</dbReference>
<comment type="catalytic activity">
    <reaction evidence="18 20">
        <text>N-acetyl-alpha-D-glucosamine 1-phosphate + UTP + H(+) = UDP-N-acetyl-alpha-D-glucosamine + diphosphate</text>
        <dbReference type="Rhea" id="RHEA:13509"/>
        <dbReference type="ChEBI" id="CHEBI:15378"/>
        <dbReference type="ChEBI" id="CHEBI:33019"/>
        <dbReference type="ChEBI" id="CHEBI:46398"/>
        <dbReference type="ChEBI" id="CHEBI:57705"/>
        <dbReference type="ChEBI" id="CHEBI:57776"/>
        <dbReference type="EC" id="2.7.7.23"/>
    </reaction>
</comment>
<feature type="domain" description="Nucleotidyl transferase" evidence="21">
    <location>
        <begin position="5"/>
        <end position="208"/>
    </location>
</feature>
<dbReference type="InterPro" id="IPR050065">
    <property type="entry name" value="GlmU-like"/>
</dbReference>
<evidence type="ECO:0000256" key="8">
    <source>
        <dbReference type="ARBA" id="ARBA00022695"/>
    </source>
</evidence>
<dbReference type="Pfam" id="PF25087">
    <property type="entry name" value="GMPPB_C"/>
    <property type="match status" value="1"/>
</dbReference>
<feature type="binding site" evidence="20">
    <location>
        <position position="227"/>
    </location>
    <ligand>
        <name>Mg(2+)</name>
        <dbReference type="ChEBI" id="CHEBI:18420"/>
    </ligand>
</feature>
<evidence type="ECO:0000256" key="14">
    <source>
        <dbReference type="ARBA" id="ARBA00023268"/>
    </source>
</evidence>
<keyword evidence="14 20" id="KW-0511">Multifunctional enzyme</keyword>
<feature type="binding site" evidence="20">
    <location>
        <position position="23"/>
    </location>
    <ligand>
        <name>UDP-N-acetyl-alpha-D-glucosamine</name>
        <dbReference type="ChEBI" id="CHEBI:57705"/>
    </ligand>
</feature>
<dbReference type="EC" id="2.3.1.157" evidence="20"/>
<dbReference type="GO" id="GO:0006048">
    <property type="term" value="P:UDP-N-acetylglucosamine biosynthetic process"/>
    <property type="evidence" value="ECO:0007669"/>
    <property type="project" value="UniProtKB-UniPathway"/>
</dbReference>
<feature type="region of interest" description="Pyrophosphorylase" evidence="20">
    <location>
        <begin position="1"/>
        <end position="229"/>
    </location>
</feature>
<feature type="binding site" evidence="20">
    <location>
        <begin position="385"/>
        <end position="386"/>
    </location>
    <ligand>
        <name>acetyl-CoA</name>
        <dbReference type="ChEBI" id="CHEBI:57288"/>
    </ligand>
</feature>
<evidence type="ECO:0000256" key="5">
    <source>
        <dbReference type="ARBA" id="ARBA00007947"/>
    </source>
</evidence>
<feature type="binding site" evidence="20">
    <location>
        <position position="227"/>
    </location>
    <ligand>
        <name>UDP-N-acetyl-alpha-D-glucosamine</name>
        <dbReference type="ChEBI" id="CHEBI:57705"/>
    </ligand>
</feature>
<evidence type="ECO:0000256" key="12">
    <source>
        <dbReference type="ARBA" id="ARBA00022960"/>
    </source>
</evidence>
<evidence type="ECO:0000256" key="3">
    <source>
        <dbReference type="ARBA" id="ARBA00005208"/>
    </source>
</evidence>
<proteinExistence type="inferred from homology"/>
<dbReference type="NCBIfam" id="NF010934">
    <property type="entry name" value="PRK14354.1"/>
    <property type="match status" value="1"/>
</dbReference>
<organism evidence="23 24">
    <name type="scientific">Petrocella atlantisensis</name>
    <dbReference type="NCBI Taxonomy" id="2173034"/>
    <lineage>
        <taxon>Bacteria</taxon>
        <taxon>Bacillati</taxon>
        <taxon>Bacillota</taxon>
        <taxon>Clostridia</taxon>
        <taxon>Lachnospirales</taxon>
        <taxon>Vallitaleaceae</taxon>
        <taxon>Petrocella</taxon>
    </lineage>
</organism>
<dbReference type="GO" id="GO:0071555">
    <property type="term" value="P:cell wall organization"/>
    <property type="evidence" value="ECO:0007669"/>
    <property type="project" value="UniProtKB-KW"/>
</dbReference>
<keyword evidence="11 20" id="KW-0460">Magnesium</keyword>
<dbReference type="PANTHER" id="PTHR43584">
    <property type="entry name" value="NUCLEOTIDYL TRANSFERASE"/>
    <property type="match status" value="1"/>
</dbReference>
<name>A0A3P7S517_9FIRM</name>
<comment type="pathway">
    <text evidence="20">Bacterial outer membrane biogenesis; LPS lipid A biosynthesis.</text>
</comment>
<evidence type="ECO:0000313" key="24">
    <source>
        <dbReference type="Proteomes" id="UP000279029"/>
    </source>
</evidence>
<keyword evidence="6 20" id="KW-0963">Cytoplasm</keyword>
<dbReference type="Pfam" id="PF00483">
    <property type="entry name" value="NTP_transferase"/>
    <property type="match status" value="1"/>
</dbReference>
<dbReference type="KEGG" id="cbar:PATL70BA_1682"/>
<dbReference type="RefSeq" id="WP_125136857.1">
    <property type="nucleotide sequence ID" value="NZ_LR130778.1"/>
</dbReference>
<dbReference type="Pfam" id="PF00132">
    <property type="entry name" value="Hexapep"/>
    <property type="match status" value="1"/>
</dbReference>
<feature type="binding site" evidence="20">
    <location>
        <position position="102"/>
    </location>
    <ligand>
        <name>Mg(2+)</name>
        <dbReference type="ChEBI" id="CHEBI:18420"/>
    </ligand>
</feature>
<evidence type="ECO:0000256" key="17">
    <source>
        <dbReference type="ARBA" id="ARBA00048247"/>
    </source>
</evidence>
<feature type="region of interest" description="N-acetyltransferase" evidence="20">
    <location>
        <begin position="251"/>
        <end position="453"/>
    </location>
</feature>
<comment type="pathway">
    <text evidence="2 20">Nucleotide-sugar biosynthesis; UDP-N-acetyl-alpha-D-glucosamine biosynthesis; N-acetyl-alpha-D-glucosamine 1-phosphate from alpha-D-glucosamine 6-phosphate (route II): step 2/2.</text>
</comment>
<dbReference type="HAMAP" id="MF_01631">
    <property type="entry name" value="GlmU"/>
    <property type="match status" value="1"/>
</dbReference>
<evidence type="ECO:0000259" key="21">
    <source>
        <dbReference type="Pfam" id="PF00483"/>
    </source>
</evidence>
<feature type="binding site" evidence="20">
    <location>
        <position position="139"/>
    </location>
    <ligand>
        <name>UDP-N-acetyl-alpha-D-glucosamine</name>
        <dbReference type="ChEBI" id="CHEBI:57705"/>
    </ligand>
</feature>
<dbReference type="GO" id="GO:0008360">
    <property type="term" value="P:regulation of cell shape"/>
    <property type="evidence" value="ECO:0007669"/>
    <property type="project" value="UniProtKB-KW"/>
</dbReference>
<comment type="pathway">
    <text evidence="3 20">Nucleotide-sugar biosynthesis; UDP-N-acetyl-alpha-D-glucosamine biosynthesis; UDP-N-acetyl-alpha-D-glucosamine from N-acetyl-alpha-D-glucosamine 1-phosphate: step 1/1.</text>
</comment>
<feature type="binding site" evidence="20">
    <location>
        <position position="154"/>
    </location>
    <ligand>
        <name>UDP-N-acetyl-alpha-D-glucosamine</name>
        <dbReference type="ChEBI" id="CHEBI:57705"/>
    </ligand>
</feature>
<evidence type="ECO:0000256" key="19">
    <source>
        <dbReference type="ARBA" id="ARBA00049628"/>
    </source>
</evidence>
<keyword evidence="13 20" id="KW-0573">Peptidoglycan synthesis</keyword>
<dbReference type="InterPro" id="IPR011004">
    <property type="entry name" value="Trimer_LpxA-like_sf"/>
</dbReference>
<feature type="region of interest" description="Linker" evidence="20">
    <location>
        <begin position="230"/>
        <end position="250"/>
    </location>
</feature>
<keyword evidence="15 20" id="KW-0012">Acyltransferase</keyword>
<comment type="caution">
    <text evidence="20">Lacks conserved residue(s) required for the propagation of feature annotation.</text>
</comment>
<evidence type="ECO:0000256" key="2">
    <source>
        <dbReference type="ARBA" id="ARBA00005166"/>
    </source>
</evidence>
<feature type="binding site" evidence="20">
    <location>
        <position position="350"/>
    </location>
    <ligand>
        <name>UDP-N-acetyl-alpha-D-glucosamine</name>
        <dbReference type="ChEBI" id="CHEBI:57705"/>
    </ligand>
</feature>
<dbReference type="NCBIfam" id="TIGR01173">
    <property type="entry name" value="glmU"/>
    <property type="match status" value="1"/>
</dbReference>
<evidence type="ECO:0000256" key="9">
    <source>
        <dbReference type="ARBA" id="ARBA00022723"/>
    </source>
</evidence>
<dbReference type="UniPathway" id="UPA00973"/>
<dbReference type="InterPro" id="IPR005882">
    <property type="entry name" value="Bifunctional_GlmU"/>
</dbReference>
<feature type="binding site" evidence="20">
    <location>
        <position position="422"/>
    </location>
    <ligand>
        <name>acetyl-CoA</name>
        <dbReference type="ChEBI" id="CHEBI:57288"/>
    </ligand>
</feature>
<dbReference type="SUPFAM" id="SSF51161">
    <property type="entry name" value="Trimeric LpxA-like enzymes"/>
    <property type="match status" value="1"/>
</dbReference>
<evidence type="ECO:0000256" key="15">
    <source>
        <dbReference type="ARBA" id="ARBA00023315"/>
    </source>
</evidence>
<accession>A0A3P7S517</accession>
<dbReference type="Gene3D" id="3.90.550.10">
    <property type="entry name" value="Spore Coat Polysaccharide Biosynthesis Protein SpsA, Chain A"/>
    <property type="match status" value="1"/>
</dbReference>
<feature type="binding site" evidence="20">
    <location>
        <position position="376"/>
    </location>
    <ligand>
        <name>UDP-N-acetyl-alpha-D-glucosamine</name>
        <dbReference type="ChEBI" id="CHEBI:57705"/>
    </ligand>
</feature>
<comment type="function">
    <text evidence="19 20">Catalyzes the last two sequential reactions in the de novo biosynthetic pathway for UDP-N-acetylglucosamine (UDP-GlcNAc). The C-terminal domain catalyzes the transfer of acetyl group from acetyl coenzyme A to glucosamine-1-phosphate (GlcN-1-P) to produce N-acetylglucosamine-1-phosphate (GlcNAc-1-P), which is converted into UDP-GlcNAc by the transfer of uridine 5-monophosphate (from uridine 5-triphosphate), a reaction catalyzed by the N-terminal domain.</text>
</comment>
<dbReference type="GO" id="GO:0000902">
    <property type="term" value="P:cell morphogenesis"/>
    <property type="evidence" value="ECO:0007669"/>
    <property type="project" value="UniProtKB-UniRule"/>
</dbReference>
<comment type="similarity">
    <text evidence="5 20">In the N-terminal section; belongs to the N-acetylglucosamine-1-phosphate uridyltransferase family.</text>
</comment>
<dbReference type="EMBL" id="LR130778">
    <property type="protein sequence ID" value="VDN47569.1"/>
    <property type="molecule type" value="Genomic_DNA"/>
</dbReference>
<comment type="subcellular location">
    <subcellularLocation>
        <location evidence="1 20">Cytoplasm</location>
    </subcellularLocation>
</comment>
<dbReference type="PANTHER" id="PTHR43584:SF3">
    <property type="entry name" value="BIFUNCTIONAL PROTEIN GLMU"/>
    <property type="match status" value="1"/>
</dbReference>
<evidence type="ECO:0000256" key="16">
    <source>
        <dbReference type="ARBA" id="ARBA00023316"/>
    </source>
</evidence>
<dbReference type="CDD" id="cd03353">
    <property type="entry name" value="LbH_GlmU_C"/>
    <property type="match status" value="1"/>
</dbReference>